<organism evidence="1 2">
    <name type="scientific">Beta vulgaris subsp. vulgaris</name>
    <name type="common">Beet</name>
    <dbReference type="NCBI Taxonomy" id="3555"/>
    <lineage>
        <taxon>Eukaryota</taxon>
        <taxon>Viridiplantae</taxon>
        <taxon>Streptophyta</taxon>
        <taxon>Embryophyta</taxon>
        <taxon>Tracheophyta</taxon>
        <taxon>Spermatophyta</taxon>
        <taxon>Magnoliopsida</taxon>
        <taxon>eudicotyledons</taxon>
        <taxon>Gunneridae</taxon>
        <taxon>Pentapetalae</taxon>
        <taxon>Caryophyllales</taxon>
        <taxon>Chenopodiaceae</taxon>
        <taxon>Betoideae</taxon>
        <taxon>Beta</taxon>
    </lineage>
</organism>
<name>A0A0J8AY93_BETVV</name>
<gene>
    <name evidence="1" type="ORF">BVRB_028880</name>
</gene>
<dbReference type="EMBL" id="KQ099958">
    <property type="protein sequence ID" value="KMS93696.1"/>
    <property type="molecule type" value="Genomic_DNA"/>
</dbReference>
<evidence type="ECO:0000313" key="1">
    <source>
        <dbReference type="EMBL" id="KMS93696.1"/>
    </source>
</evidence>
<keyword evidence="2" id="KW-1185">Reference proteome</keyword>
<dbReference type="Gramene" id="KMS93696">
    <property type="protein sequence ID" value="KMS93696"/>
    <property type="gene ID" value="BVRB_028880"/>
</dbReference>
<sequence length="117" mass="12886">ANQFAARGLMEALRVELCEYGLTGINAFWGCVHLKYIDPVDISTDVSTKLVCPATDLQAAAHDFVEGICDQKSILFCPRYLGYISILQSVLSPTMFHWVCSILKLSGGHNYLTTLSV</sequence>
<dbReference type="AlphaFoldDB" id="A0A0J8AY93"/>
<dbReference type="Proteomes" id="UP000035740">
    <property type="component" value="Unassembled WGS sequence"/>
</dbReference>
<dbReference type="OrthoDB" id="6420378at2759"/>
<evidence type="ECO:0000313" key="2">
    <source>
        <dbReference type="Proteomes" id="UP000035740"/>
    </source>
</evidence>
<accession>A0A0J8AY93</accession>
<proteinExistence type="predicted"/>
<feature type="non-terminal residue" evidence="1">
    <location>
        <position position="1"/>
    </location>
</feature>
<reference evidence="1 2" key="1">
    <citation type="journal article" date="2014" name="Nature">
        <title>The genome of the recently domesticated crop plant sugar beet (Beta vulgaris).</title>
        <authorList>
            <person name="Dohm J.C."/>
            <person name="Minoche A.E."/>
            <person name="Holtgrawe D."/>
            <person name="Capella-Gutierrez S."/>
            <person name="Zakrzewski F."/>
            <person name="Tafer H."/>
            <person name="Rupp O."/>
            <person name="Sorensen T.R."/>
            <person name="Stracke R."/>
            <person name="Reinhardt R."/>
            <person name="Goesmann A."/>
            <person name="Kraft T."/>
            <person name="Schulz B."/>
            <person name="Stadler P.F."/>
            <person name="Schmidt T."/>
            <person name="Gabaldon T."/>
            <person name="Lehrach H."/>
            <person name="Weisshaar B."/>
            <person name="Himmelbauer H."/>
        </authorList>
    </citation>
    <scope>NUCLEOTIDE SEQUENCE [LARGE SCALE GENOMIC DNA]</scope>
    <source>
        <tissue evidence="1">Taproot</tissue>
    </source>
</reference>
<protein>
    <submittedName>
        <fullName evidence="1">Uncharacterized protein</fullName>
    </submittedName>
</protein>